<evidence type="ECO:0000313" key="2">
    <source>
        <dbReference type="EMBL" id="CAI5452597.1"/>
    </source>
</evidence>
<comment type="caution">
    <text evidence="2">The sequence shown here is derived from an EMBL/GenBank/DDBJ whole genome shotgun (WGS) entry which is preliminary data.</text>
</comment>
<feature type="compositionally biased region" description="Acidic residues" evidence="1">
    <location>
        <begin position="113"/>
        <end position="137"/>
    </location>
</feature>
<dbReference type="OrthoDB" id="5863502at2759"/>
<sequence>MPLPISRHTNNDDYDSDPEIQAEKELAKKDPNFQIDENSLISQKKREAEAEVSSTPPNVVGGNHQFNKIRTTSTTSDEFGAKKQPKTGNQTKALKKQRSRGISGCSSKKFAGYDDEDYDMDDYDEDELFDDYEEDEQDTTKTA</sequence>
<keyword evidence="3" id="KW-1185">Reference proteome</keyword>
<dbReference type="AlphaFoldDB" id="A0A9P1IWQ8"/>
<protein>
    <submittedName>
        <fullName evidence="2">Uncharacterized protein</fullName>
    </submittedName>
</protein>
<dbReference type="Proteomes" id="UP001152747">
    <property type="component" value="Unassembled WGS sequence"/>
</dbReference>
<evidence type="ECO:0000256" key="1">
    <source>
        <dbReference type="SAM" id="MobiDB-lite"/>
    </source>
</evidence>
<feature type="compositionally biased region" description="Polar residues" evidence="1">
    <location>
        <begin position="64"/>
        <end position="77"/>
    </location>
</feature>
<proteinExistence type="predicted"/>
<reference evidence="2" key="1">
    <citation type="submission" date="2022-11" db="EMBL/GenBank/DDBJ databases">
        <authorList>
            <person name="Kikuchi T."/>
        </authorList>
    </citation>
    <scope>NUCLEOTIDE SEQUENCE</scope>
    <source>
        <strain evidence="2">PS1010</strain>
    </source>
</reference>
<name>A0A9P1IWQ8_9PELO</name>
<dbReference type="EMBL" id="CANHGI010000005">
    <property type="protein sequence ID" value="CAI5452597.1"/>
    <property type="molecule type" value="Genomic_DNA"/>
</dbReference>
<feature type="region of interest" description="Disordered" evidence="1">
    <location>
        <begin position="25"/>
        <end position="143"/>
    </location>
</feature>
<accession>A0A9P1IWQ8</accession>
<evidence type="ECO:0000313" key="3">
    <source>
        <dbReference type="Proteomes" id="UP001152747"/>
    </source>
</evidence>
<gene>
    <name evidence="2" type="ORF">CAMP_LOCUS15234</name>
</gene>
<organism evidence="2 3">
    <name type="scientific">Caenorhabditis angaria</name>
    <dbReference type="NCBI Taxonomy" id="860376"/>
    <lineage>
        <taxon>Eukaryota</taxon>
        <taxon>Metazoa</taxon>
        <taxon>Ecdysozoa</taxon>
        <taxon>Nematoda</taxon>
        <taxon>Chromadorea</taxon>
        <taxon>Rhabditida</taxon>
        <taxon>Rhabditina</taxon>
        <taxon>Rhabditomorpha</taxon>
        <taxon>Rhabditoidea</taxon>
        <taxon>Rhabditidae</taxon>
        <taxon>Peloderinae</taxon>
        <taxon>Caenorhabditis</taxon>
    </lineage>
</organism>